<feature type="compositionally biased region" description="Basic and acidic residues" evidence="1">
    <location>
        <begin position="167"/>
        <end position="191"/>
    </location>
</feature>
<protein>
    <submittedName>
        <fullName evidence="2">Uncharacterized protein</fullName>
    </submittedName>
</protein>
<feature type="region of interest" description="Disordered" evidence="1">
    <location>
        <begin position="227"/>
        <end position="286"/>
    </location>
</feature>
<reference evidence="2 3" key="1">
    <citation type="journal article" date="2013" name="PLoS ONE">
        <title>Predicting the Proteins of Angomonas deanei, Strigomonas culicis and Their Respective Endosymbionts Reveals New Aspects of the Trypanosomatidae Family.</title>
        <authorList>
            <person name="Motta M.C."/>
            <person name="Martins A.C."/>
            <person name="de Souza S.S."/>
            <person name="Catta-Preta C.M."/>
            <person name="Silva R."/>
            <person name="Klein C.C."/>
            <person name="de Almeida L.G."/>
            <person name="de Lima Cunha O."/>
            <person name="Ciapina L.P."/>
            <person name="Brocchi M."/>
            <person name="Colabardini A.C."/>
            <person name="de Araujo Lima B."/>
            <person name="Machado C.R."/>
            <person name="de Almeida Soares C.M."/>
            <person name="Probst C.M."/>
            <person name="de Menezes C.B."/>
            <person name="Thompson C.E."/>
            <person name="Bartholomeu D.C."/>
            <person name="Gradia D.F."/>
            <person name="Pavoni D.P."/>
            <person name="Grisard E.C."/>
            <person name="Fantinatti-Garboggini F."/>
            <person name="Marchini F.K."/>
            <person name="Rodrigues-Luiz G.F."/>
            <person name="Wagner G."/>
            <person name="Goldman G.H."/>
            <person name="Fietto J.L."/>
            <person name="Elias M.C."/>
            <person name="Goldman M.H."/>
            <person name="Sagot M.F."/>
            <person name="Pereira M."/>
            <person name="Stoco P.H."/>
            <person name="de Mendonca-Neto R.P."/>
            <person name="Teixeira S.M."/>
            <person name="Maciel T.E."/>
            <person name="de Oliveira Mendes T.A."/>
            <person name="Urmenyi T.P."/>
            <person name="de Souza W."/>
            <person name="Schenkman S."/>
            <person name="de Vasconcelos A.T."/>
        </authorList>
    </citation>
    <scope>NUCLEOTIDE SEQUENCE [LARGE SCALE GENOMIC DNA]</scope>
</reference>
<feature type="compositionally biased region" description="Polar residues" evidence="1">
    <location>
        <begin position="504"/>
        <end position="513"/>
    </location>
</feature>
<feature type="compositionally biased region" description="Polar residues" evidence="1">
    <location>
        <begin position="260"/>
        <end position="280"/>
    </location>
</feature>
<organism evidence="2 3">
    <name type="scientific">Strigomonas culicis</name>
    <dbReference type="NCBI Taxonomy" id="28005"/>
    <lineage>
        <taxon>Eukaryota</taxon>
        <taxon>Discoba</taxon>
        <taxon>Euglenozoa</taxon>
        <taxon>Kinetoplastea</taxon>
        <taxon>Metakinetoplastina</taxon>
        <taxon>Trypanosomatida</taxon>
        <taxon>Trypanosomatidae</taxon>
        <taxon>Strigomonadinae</taxon>
        <taxon>Strigomonas</taxon>
    </lineage>
</organism>
<evidence type="ECO:0000313" key="2">
    <source>
        <dbReference type="EMBL" id="EPY18468.1"/>
    </source>
</evidence>
<proteinExistence type="predicted"/>
<comment type="caution">
    <text evidence="2">The sequence shown here is derived from an EMBL/GenBank/DDBJ whole genome shotgun (WGS) entry which is preliminary data.</text>
</comment>
<name>S9TPS2_9TRYP</name>
<evidence type="ECO:0000256" key="1">
    <source>
        <dbReference type="SAM" id="MobiDB-lite"/>
    </source>
</evidence>
<dbReference type="Proteomes" id="UP000015354">
    <property type="component" value="Unassembled WGS sequence"/>
</dbReference>
<feature type="compositionally biased region" description="Basic residues" evidence="1">
    <location>
        <begin position="27"/>
        <end position="38"/>
    </location>
</feature>
<feature type="compositionally biased region" description="Basic and acidic residues" evidence="1">
    <location>
        <begin position="14"/>
        <end position="26"/>
    </location>
</feature>
<dbReference type="AlphaFoldDB" id="S9TPS2"/>
<feature type="region of interest" description="Disordered" evidence="1">
    <location>
        <begin position="78"/>
        <end position="191"/>
    </location>
</feature>
<dbReference type="EMBL" id="ATMH01009912">
    <property type="protein sequence ID" value="EPY18468.1"/>
    <property type="molecule type" value="Genomic_DNA"/>
</dbReference>
<feature type="region of interest" description="Disordered" evidence="1">
    <location>
        <begin position="350"/>
        <end position="468"/>
    </location>
</feature>
<gene>
    <name evidence="2" type="ORF">STCU_09951</name>
</gene>
<feature type="compositionally biased region" description="Acidic residues" evidence="1">
    <location>
        <begin position="103"/>
        <end position="123"/>
    </location>
</feature>
<feature type="region of interest" description="Disordered" evidence="1">
    <location>
        <begin position="483"/>
        <end position="513"/>
    </location>
</feature>
<feature type="compositionally biased region" description="Low complexity" evidence="1">
    <location>
        <begin position="425"/>
        <end position="453"/>
    </location>
</feature>
<feature type="compositionally biased region" description="Low complexity" evidence="1">
    <location>
        <begin position="93"/>
        <end position="102"/>
    </location>
</feature>
<sequence length="513" mass="56126">MYVNNAEQRNPHQQPHDHQNHKESATTKRRVTQRVSSGRRREKDPSIDLRKDEYYVAYNEHYGTTKPEKEVVWTAKAPKKRAKKKMDFLAVSKNHTNATTTTDSDEDEESEAAKEENEESEGDERDKDGTFVNHVKSLTRRVSKKISSLLHSKKSTRNRDIAVNSDSHTENDNERDEDNDHVSTENARDTEASIHDADNENATHDSPAKSCCGSLFIDYLDYHSHGNPFEMDPSPPTCDPPATDTRATDAKQNKEAEPVQATTPPKINESQRMASPTSTAGKRERNILSEEVHRQKLGQDKSKAKGCAVVDGMKRVEHKVAQNMKKFKRRLSVSMNVLFASQKEIEHLYNSKKQTDQNSNQVTAEPHEESDSSADEADVARETEAAQADTAPLTPAQAGQVGAPQRERGSTADTTPLPSAPPGTQAGSAGVIDAAAAVPPAPPAAADQVAVPAKDTANTSDEVDPSSNIQATMADTAAVLPAPTEAEKIEHAQTAAVPSEKDSNITSSHHVLE</sequence>
<evidence type="ECO:0000313" key="3">
    <source>
        <dbReference type="Proteomes" id="UP000015354"/>
    </source>
</evidence>
<keyword evidence="3" id="KW-1185">Reference proteome</keyword>
<feature type="compositionally biased region" description="Basic and acidic residues" evidence="1">
    <location>
        <begin position="39"/>
        <end position="52"/>
    </location>
</feature>
<feature type="region of interest" description="Disordered" evidence="1">
    <location>
        <begin position="1"/>
        <end position="52"/>
    </location>
</feature>
<accession>S9TPS2</accession>
<feature type="compositionally biased region" description="Polar residues" evidence="1">
    <location>
        <begin position="456"/>
        <end position="468"/>
    </location>
</feature>
<feature type="compositionally biased region" description="Basic and acidic residues" evidence="1">
    <location>
        <begin position="246"/>
        <end position="257"/>
    </location>
</feature>